<reference evidence="2 3" key="1">
    <citation type="submission" date="2019-11" db="EMBL/GenBank/DDBJ databases">
        <title>Type strains purchased from KCTC, JCM and DSMZ.</title>
        <authorList>
            <person name="Lu H."/>
        </authorList>
    </citation>
    <scope>NUCLEOTIDE SEQUENCE [LARGE SCALE GENOMIC DNA]</scope>
    <source>
        <strain evidence="2 3">DSM 103461</strain>
    </source>
</reference>
<name>A0ABW9SM64_9BURK</name>
<gene>
    <name evidence="2" type="ORF">GM655_09575</name>
</gene>
<keyword evidence="1" id="KW-0472">Membrane</keyword>
<comment type="caution">
    <text evidence="2">The sequence shown here is derived from an EMBL/GenBank/DDBJ whole genome shotgun (WGS) entry which is preliminary data.</text>
</comment>
<sequence length="186" mass="20424">MNTPVTPFRLNLYMVLATIGLHGLVMVANELFFRRTEFLQGIGWIYIPAGTRLLCTLLFGRAGAVGLLIAGWFACYWYYFPGDVMRATTGTIAGAIGPYLVYVIAQQRYGLQASLTNLTPRRLLVCAAGCALASPLLHHIWFALHGDDHLLPGFLVMFVGDLVGALIVLYTAKAILASLPQPRRLQ</sequence>
<dbReference type="Proteomes" id="UP000735592">
    <property type="component" value="Unassembled WGS sequence"/>
</dbReference>
<dbReference type="EMBL" id="WNKW01000002">
    <property type="protein sequence ID" value="MTW33076.1"/>
    <property type="molecule type" value="Genomic_DNA"/>
</dbReference>
<accession>A0ABW9SM64</accession>
<feature type="transmembrane region" description="Helical" evidence="1">
    <location>
        <begin position="53"/>
        <end position="79"/>
    </location>
</feature>
<keyword evidence="1" id="KW-0812">Transmembrane</keyword>
<keyword evidence="3" id="KW-1185">Reference proteome</keyword>
<feature type="transmembrane region" description="Helical" evidence="1">
    <location>
        <begin position="123"/>
        <end position="144"/>
    </location>
</feature>
<evidence type="ECO:0000313" key="3">
    <source>
        <dbReference type="Proteomes" id="UP000735592"/>
    </source>
</evidence>
<evidence type="ECO:0008006" key="4">
    <source>
        <dbReference type="Google" id="ProtNLM"/>
    </source>
</evidence>
<feature type="transmembrane region" description="Helical" evidence="1">
    <location>
        <begin position="150"/>
        <end position="176"/>
    </location>
</feature>
<evidence type="ECO:0000313" key="2">
    <source>
        <dbReference type="EMBL" id="MTW33076.1"/>
    </source>
</evidence>
<proteinExistence type="predicted"/>
<keyword evidence="1" id="KW-1133">Transmembrane helix</keyword>
<evidence type="ECO:0000256" key="1">
    <source>
        <dbReference type="SAM" id="Phobius"/>
    </source>
</evidence>
<protein>
    <recommendedName>
        <fullName evidence="4">MASE1 domain-containing protein</fullName>
    </recommendedName>
</protein>
<feature type="transmembrane region" description="Helical" evidence="1">
    <location>
        <begin position="12"/>
        <end position="32"/>
    </location>
</feature>
<feature type="transmembrane region" description="Helical" evidence="1">
    <location>
        <begin position="85"/>
        <end position="102"/>
    </location>
</feature>
<dbReference type="RefSeq" id="WP_155434446.1">
    <property type="nucleotide sequence ID" value="NZ_JBHLXK010000004.1"/>
</dbReference>
<organism evidence="2 3">
    <name type="scientific">Pseudoduganella danionis</name>
    <dbReference type="NCBI Taxonomy" id="1890295"/>
    <lineage>
        <taxon>Bacteria</taxon>
        <taxon>Pseudomonadati</taxon>
        <taxon>Pseudomonadota</taxon>
        <taxon>Betaproteobacteria</taxon>
        <taxon>Burkholderiales</taxon>
        <taxon>Oxalobacteraceae</taxon>
        <taxon>Telluria group</taxon>
        <taxon>Pseudoduganella</taxon>
    </lineage>
</organism>